<proteinExistence type="predicted"/>
<dbReference type="SMART" id="SM00860">
    <property type="entry name" value="SMI1_KNR4"/>
    <property type="match status" value="1"/>
</dbReference>
<feature type="compositionally biased region" description="Acidic residues" evidence="1">
    <location>
        <begin position="426"/>
        <end position="442"/>
    </location>
</feature>
<organism evidence="3 4">
    <name type="scientific">Melanomma pulvis-pyrius CBS 109.77</name>
    <dbReference type="NCBI Taxonomy" id="1314802"/>
    <lineage>
        <taxon>Eukaryota</taxon>
        <taxon>Fungi</taxon>
        <taxon>Dikarya</taxon>
        <taxon>Ascomycota</taxon>
        <taxon>Pezizomycotina</taxon>
        <taxon>Dothideomycetes</taxon>
        <taxon>Pleosporomycetidae</taxon>
        <taxon>Pleosporales</taxon>
        <taxon>Melanommataceae</taxon>
        <taxon>Melanomma</taxon>
    </lineage>
</organism>
<dbReference type="Pfam" id="PF09346">
    <property type="entry name" value="SMI1_KNR4"/>
    <property type="match status" value="1"/>
</dbReference>
<keyword evidence="4" id="KW-1185">Reference proteome</keyword>
<dbReference type="InterPro" id="IPR018958">
    <property type="entry name" value="Knr4/Smi1-like_dom"/>
</dbReference>
<dbReference type="Proteomes" id="UP000799757">
    <property type="component" value="Unassembled WGS sequence"/>
</dbReference>
<dbReference type="AlphaFoldDB" id="A0A6A6WT93"/>
<feature type="domain" description="Knr4/Smi1-like" evidence="2">
    <location>
        <begin position="220"/>
        <end position="391"/>
    </location>
</feature>
<evidence type="ECO:0000256" key="1">
    <source>
        <dbReference type="SAM" id="MobiDB-lite"/>
    </source>
</evidence>
<gene>
    <name evidence="3" type="ORF">K505DRAFT_367651</name>
</gene>
<sequence length="455" mass="51459">MTVLLPWSPFLAERCSHNVINGALTRALDLMILGFVDEGTKIANTLYDYNALQFENETDMVIGMYCAWSKSWPTFIKSPDPSKPTPKRSRFPPDEGDVDSSLKRWISGSEHSKLDLDIKALAEQFRKGDKKRHLIAHSSEAWKQLREKKLAEELEIKDVNHYIKEGIKTLQQRFTTGPTALDKSIPELVKFMRENYVAARAADPSEDNGDEAAPSYLMSPASDDDIQELQERIGFTLPDDYKEFLRVSNGFSENDDLLDMDGIFYGSSCVDWDDSIEDTEQGIELLPYSYTAIDLMDTFEWPKAQAISLGAGGDEGNIWLFEPRNVKKALEAFERGYKNAPEKDKRVFERGAIDLYGGLEEMRKLDWVVITWYHWAPDPEPYKAFTGYLKYAARYAQGRKEEASEEANGEKRKRGDDGYGSGDGGQDAEEAEGEDEEEEDGEGQGKPVAKQPRSS</sequence>
<accession>A0A6A6WT93</accession>
<dbReference type="EMBL" id="MU002361">
    <property type="protein sequence ID" value="KAF2787091.1"/>
    <property type="molecule type" value="Genomic_DNA"/>
</dbReference>
<feature type="region of interest" description="Disordered" evidence="1">
    <location>
        <begin position="78"/>
        <end position="100"/>
    </location>
</feature>
<dbReference type="SUPFAM" id="SSF160631">
    <property type="entry name" value="SMI1/KNR4-like"/>
    <property type="match status" value="1"/>
</dbReference>
<feature type="region of interest" description="Disordered" evidence="1">
    <location>
        <begin position="399"/>
        <end position="455"/>
    </location>
</feature>
<evidence type="ECO:0000313" key="4">
    <source>
        <dbReference type="Proteomes" id="UP000799757"/>
    </source>
</evidence>
<dbReference type="OrthoDB" id="2788868at2759"/>
<reference evidence="3" key="1">
    <citation type="journal article" date="2020" name="Stud. Mycol.">
        <title>101 Dothideomycetes genomes: a test case for predicting lifestyles and emergence of pathogens.</title>
        <authorList>
            <person name="Haridas S."/>
            <person name="Albert R."/>
            <person name="Binder M."/>
            <person name="Bloem J."/>
            <person name="Labutti K."/>
            <person name="Salamov A."/>
            <person name="Andreopoulos B."/>
            <person name="Baker S."/>
            <person name="Barry K."/>
            <person name="Bills G."/>
            <person name="Bluhm B."/>
            <person name="Cannon C."/>
            <person name="Castanera R."/>
            <person name="Culley D."/>
            <person name="Daum C."/>
            <person name="Ezra D."/>
            <person name="Gonzalez J."/>
            <person name="Henrissat B."/>
            <person name="Kuo A."/>
            <person name="Liang C."/>
            <person name="Lipzen A."/>
            <person name="Lutzoni F."/>
            <person name="Magnuson J."/>
            <person name="Mondo S."/>
            <person name="Nolan M."/>
            <person name="Ohm R."/>
            <person name="Pangilinan J."/>
            <person name="Park H.-J."/>
            <person name="Ramirez L."/>
            <person name="Alfaro M."/>
            <person name="Sun H."/>
            <person name="Tritt A."/>
            <person name="Yoshinaga Y."/>
            <person name="Zwiers L.-H."/>
            <person name="Turgeon B."/>
            <person name="Goodwin S."/>
            <person name="Spatafora J."/>
            <person name="Crous P."/>
            <person name="Grigoriev I."/>
        </authorList>
    </citation>
    <scope>NUCLEOTIDE SEQUENCE</scope>
    <source>
        <strain evidence="3">CBS 109.77</strain>
    </source>
</reference>
<protein>
    <recommendedName>
        <fullName evidence="2">Knr4/Smi1-like domain-containing protein</fullName>
    </recommendedName>
</protein>
<name>A0A6A6WT93_9PLEO</name>
<evidence type="ECO:0000259" key="2">
    <source>
        <dbReference type="SMART" id="SM00860"/>
    </source>
</evidence>
<dbReference type="Gene3D" id="3.40.1580.10">
    <property type="entry name" value="SMI1/KNR4-like"/>
    <property type="match status" value="1"/>
</dbReference>
<evidence type="ECO:0000313" key="3">
    <source>
        <dbReference type="EMBL" id="KAF2787091.1"/>
    </source>
</evidence>
<dbReference type="InterPro" id="IPR037883">
    <property type="entry name" value="Knr4/Smi1-like_sf"/>
</dbReference>
<feature type="compositionally biased region" description="Basic and acidic residues" evidence="1">
    <location>
        <begin position="399"/>
        <end position="417"/>
    </location>
</feature>